<dbReference type="Pfam" id="PF24430">
    <property type="entry name" value="DUF7553"/>
    <property type="match status" value="1"/>
</dbReference>
<gene>
    <name evidence="1" type="ORF">ACFOUR_12410</name>
</gene>
<sequence length="89" mass="9666">MDEDELVRARDRLRDAERDADGSVATDLRAVADDLEAIANGDQPVDHAVIDGYLNRLRQAEREADAGVEGDVAAAIEVLSTYRTGLGER</sequence>
<evidence type="ECO:0000313" key="2">
    <source>
        <dbReference type="Proteomes" id="UP001595846"/>
    </source>
</evidence>
<proteinExistence type="predicted"/>
<dbReference type="AlphaFoldDB" id="A0ABD5NQY1"/>
<evidence type="ECO:0000313" key="1">
    <source>
        <dbReference type="EMBL" id="MFC3959168.1"/>
    </source>
</evidence>
<dbReference type="Proteomes" id="UP001595846">
    <property type="component" value="Unassembled WGS sequence"/>
</dbReference>
<dbReference type="GeneID" id="73902564"/>
<dbReference type="EMBL" id="JBHSAQ010000010">
    <property type="protein sequence ID" value="MFC3959168.1"/>
    <property type="molecule type" value="Genomic_DNA"/>
</dbReference>
<dbReference type="InterPro" id="IPR055975">
    <property type="entry name" value="DUF7553"/>
</dbReference>
<comment type="caution">
    <text evidence="1">The sequence shown here is derived from an EMBL/GenBank/DDBJ whole genome shotgun (WGS) entry which is preliminary data.</text>
</comment>
<organism evidence="1 2">
    <name type="scientific">Halovivax cerinus</name>
    <dbReference type="NCBI Taxonomy" id="1487865"/>
    <lineage>
        <taxon>Archaea</taxon>
        <taxon>Methanobacteriati</taxon>
        <taxon>Methanobacteriota</taxon>
        <taxon>Stenosarchaea group</taxon>
        <taxon>Halobacteria</taxon>
        <taxon>Halobacteriales</taxon>
        <taxon>Natrialbaceae</taxon>
        <taxon>Halovivax</taxon>
    </lineage>
</organism>
<reference evidence="1 2" key="1">
    <citation type="journal article" date="2019" name="Int. J. Syst. Evol. Microbiol.">
        <title>The Global Catalogue of Microorganisms (GCM) 10K type strain sequencing project: providing services to taxonomists for standard genome sequencing and annotation.</title>
        <authorList>
            <consortium name="The Broad Institute Genomics Platform"/>
            <consortium name="The Broad Institute Genome Sequencing Center for Infectious Disease"/>
            <person name="Wu L."/>
            <person name="Ma J."/>
        </authorList>
    </citation>
    <scope>NUCLEOTIDE SEQUENCE [LARGE SCALE GENOMIC DNA]</scope>
    <source>
        <strain evidence="1 2">IBRC-M 10256</strain>
    </source>
</reference>
<keyword evidence="2" id="KW-1185">Reference proteome</keyword>
<protein>
    <submittedName>
        <fullName evidence="1">Uncharacterized protein</fullName>
    </submittedName>
</protein>
<name>A0ABD5NQY1_9EURY</name>
<accession>A0ABD5NQY1</accession>
<dbReference type="RefSeq" id="WP_256533436.1">
    <property type="nucleotide sequence ID" value="NZ_CP101824.1"/>
</dbReference>